<dbReference type="Pfam" id="PF00109">
    <property type="entry name" value="ketoacyl-synt"/>
    <property type="match status" value="1"/>
</dbReference>
<dbReference type="Pfam" id="PF14765">
    <property type="entry name" value="PS-DH"/>
    <property type="match status" value="1"/>
</dbReference>
<dbReference type="InterPro" id="IPR014043">
    <property type="entry name" value="Acyl_transferase_dom"/>
</dbReference>
<keyword evidence="4" id="KW-0489">Methyltransferase</keyword>
<dbReference type="SMART" id="SM00825">
    <property type="entry name" value="PKS_KS"/>
    <property type="match status" value="1"/>
</dbReference>
<dbReference type="PROSITE" id="PS50158">
    <property type="entry name" value="ZF_CCHC"/>
    <property type="match status" value="1"/>
</dbReference>
<dbReference type="PROSITE" id="PS52019">
    <property type="entry name" value="PKS_MFAS_DH"/>
    <property type="match status" value="1"/>
</dbReference>
<evidence type="ECO:0000259" key="14">
    <source>
        <dbReference type="PROSITE" id="PS52004"/>
    </source>
</evidence>
<evidence type="ECO:0000256" key="8">
    <source>
        <dbReference type="PROSITE-ProRule" id="PRU01363"/>
    </source>
</evidence>
<comment type="pathway">
    <text evidence="1">Secondary metabolite biosynthesis.</text>
</comment>
<feature type="active site" description="Proton donor; for dehydratase activity" evidence="8">
    <location>
        <position position="1486"/>
    </location>
</feature>
<dbReference type="Gene3D" id="3.10.129.110">
    <property type="entry name" value="Polyketide synthase dehydratase"/>
    <property type="match status" value="1"/>
</dbReference>
<feature type="domain" description="Ketosynthase family 3 (KS3)" evidence="14">
    <location>
        <begin position="382"/>
        <end position="808"/>
    </location>
</feature>
<feature type="region of interest" description="N-terminal hotdog fold" evidence="8">
    <location>
        <begin position="1260"/>
        <end position="1401"/>
    </location>
</feature>
<dbReference type="Pfam" id="PF00075">
    <property type="entry name" value="RNase_H"/>
    <property type="match status" value="1"/>
</dbReference>
<dbReference type="PROSITE" id="PS50879">
    <property type="entry name" value="RNASE_H_1"/>
    <property type="match status" value="1"/>
</dbReference>
<feature type="region of interest" description="Disordered" evidence="9">
    <location>
        <begin position="1626"/>
        <end position="1657"/>
    </location>
</feature>
<dbReference type="Gene3D" id="3.40.366.10">
    <property type="entry name" value="Malonyl-Coenzyme A Acyl Carrier Protein, domain 2"/>
    <property type="match status" value="3"/>
</dbReference>
<feature type="region of interest" description="Disordered" evidence="9">
    <location>
        <begin position="2845"/>
        <end position="2882"/>
    </location>
</feature>
<dbReference type="GO" id="GO:0004523">
    <property type="term" value="F:RNA-DNA hybrid ribonuclease activity"/>
    <property type="evidence" value="ECO:0007669"/>
    <property type="project" value="InterPro"/>
</dbReference>
<comment type="caution">
    <text evidence="16">The sequence shown here is derived from an EMBL/GenBank/DDBJ whole genome shotgun (WGS) entry which is preliminary data.</text>
</comment>
<keyword evidence="7" id="KW-0479">Metal-binding</keyword>
<feature type="domain" description="CCHC-type" evidence="11">
    <location>
        <begin position="2559"/>
        <end position="2574"/>
    </location>
</feature>
<reference evidence="16" key="1">
    <citation type="journal article" date="2014" name="PLoS Genet.">
        <title>Signature Gene Expression Reveals Novel Clues to the Molecular Mechanisms of Dimorphic Transition in Penicillium marneffei.</title>
        <authorList>
            <person name="Yang E."/>
            <person name="Wang G."/>
            <person name="Cai J."/>
            <person name="Woo P.C."/>
            <person name="Lau S.K."/>
            <person name="Yuen K.-Y."/>
            <person name="Chow W.-N."/>
            <person name="Lin X."/>
        </authorList>
    </citation>
    <scope>NUCLEOTIDE SEQUENCE [LARGE SCALE GENOMIC DNA]</scope>
    <source>
        <strain evidence="16">PM1</strain>
    </source>
</reference>
<dbReference type="InterPro" id="IPR036397">
    <property type="entry name" value="RNaseH_sf"/>
</dbReference>
<evidence type="ECO:0000259" key="12">
    <source>
        <dbReference type="PROSITE" id="PS50878"/>
    </source>
</evidence>
<dbReference type="PROSITE" id="PS52004">
    <property type="entry name" value="KS3_2"/>
    <property type="match status" value="1"/>
</dbReference>
<feature type="domain" description="Carrier" evidence="10">
    <location>
        <begin position="1765"/>
        <end position="1844"/>
    </location>
</feature>
<dbReference type="InterPro" id="IPR016035">
    <property type="entry name" value="Acyl_Trfase/lysoPLipase"/>
</dbReference>
<dbReference type="SUPFAM" id="SSF56219">
    <property type="entry name" value="DNase I-like"/>
    <property type="match status" value="1"/>
</dbReference>
<dbReference type="InterPro" id="IPR043502">
    <property type="entry name" value="DNA/RNA_pol_sf"/>
</dbReference>
<evidence type="ECO:0000256" key="3">
    <source>
        <dbReference type="ARBA" id="ARBA00022553"/>
    </source>
</evidence>
<dbReference type="GO" id="GO:0004312">
    <property type="term" value="F:fatty acid synthase activity"/>
    <property type="evidence" value="ECO:0007669"/>
    <property type="project" value="TreeGrafter"/>
</dbReference>
<dbReference type="InterPro" id="IPR020841">
    <property type="entry name" value="PKS_Beta-ketoAc_synthase_dom"/>
</dbReference>
<dbReference type="InterPro" id="IPR005135">
    <property type="entry name" value="Endo/exonuclease/phosphatase"/>
</dbReference>
<evidence type="ECO:0000259" key="11">
    <source>
        <dbReference type="PROSITE" id="PS50158"/>
    </source>
</evidence>
<dbReference type="SMART" id="SM00827">
    <property type="entry name" value="PKS_AT"/>
    <property type="match status" value="1"/>
</dbReference>
<evidence type="ECO:0000256" key="6">
    <source>
        <dbReference type="ARBA" id="ARBA00023268"/>
    </source>
</evidence>
<dbReference type="GO" id="GO:0044550">
    <property type="term" value="P:secondary metabolite biosynthetic process"/>
    <property type="evidence" value="ECO:0007669"/>
    <property type="project" value="TreeGrafter"/>
</dbReference>
<dbReference type="Gene3D" id="3.30.70.3290">
    <property type="match status" value="2"/>
</dbReference>
<evidence type="ECO:0000259" key="13">
    <source>
        <dbReference type="PROSITE" id="PS50879"/>
    </source>
</evidence>
<evidence type="ECO:0000259" key="10">
    <source>
        <dbReference type="PROSITE" id="PS50075"/>
    </source>
</evidence>
<feature type="region of interest" description="C-terminal hotdog fold" evidence="8">
    <location>
        <begin position="1421"/>
        <end position="1580"/>
    </location>
</feature>
<dbReference type="Pfam" id="PF02801">
    <property type="entry name" value="Ketoacyl-synt_C"/>
    <property type="match status" value="1"/>
</dbReference>
<dbReference type="PANTHER" id="PTHR43775">
    <property type="entry name" value="FATTY ACID SYNTHASE"/>
    <property type="match status" value="1"/>
</dbReference>
<evidence type="ECO:0000256" key="7">
    <source>
        <dbReference type="PROSITE-ProRule" id="PRU00047"/>
    </source>
</evidence>
<evidence type="ECO:0000256" key="9">
    <source>
        <dbReference type="SAM" id="MobiDB-lite"/>
    </source>
</evidence>
<keyword evidence="2" id="KW-0596">Phosphopantetheine</keyword>
<dbReference type="Pfam" id="PF14529">
    <property type="entry name" value="Exo_endo_phos_2"/>
    <property type="match status" value="1"/>
</dbReference>
<dbReference type="PROSITE" id="PS00606">
    <property type="entry name" value="KS3_1"/>
    <property type="match status" value="1"/>
</dbReference>
<feature type="domain" description="RNase H type-1" evidence="13">
    <location>
        <begin position="3830"/>
        <end position="3968"/>
    </location>
</feature>
<protein>
    <submittedName>
        <fullName evidence="16">Conidial yellow pigment biosynthesis polyketide synthase</fullName>
    </submittedName>
</protein>
<dbReference type="GO" id="GO:0008270">
    <property type="term" value="F:zinc ion binding"/>
    <property type="evidence" value="ECO:0007669"/>
    <property type="project" value="UniProtKB-KW"/>
</dbReference>
<dbReference type="GO" id="GO:0008168">
    <property type="term" value="F:methyltransferase activity"/>
    <property type="evidence" value="ECO:0007669"/>
    <property type="project" value="UniProtKB-KW"/>
</dbReference>
<dbReference type="HOGENOM" id="CLU_223860_0_0_1"/>
<dbReference type="SUPFAM" id="SSF56672">
    <property type="entry name" value="DNA/RNA polymerases"/>
    <property type="match status" value="1"/>
</dbReference>
<feature type="domain" description="Carrier" evidence="10">
    <location>
        <begin position="1658"/>
        <end position="1746"/>
    </location>
</feature>
<keyword evidence="3" id="KW-0597">Phosphoprotein</keyword>
<dbReference type="InterPro" id="IPR014030">
    <property type="entry name" value="Ketoacyl_synth_N"/>
</dbReference>
<evidence type="ECO:0000256" key="5">
    <source>
        <dbReference type="ARBA" id="ARBA00022679"/>
    </source>
</evidence>
<dbReference type="SUPFAM" id="SSF53901">
    <property type="entry name" value="Thiolase-like"/>
    <property type="match status" value="1"/>
</dbReference>
<keyword evidence="5" id="KW-0808">Transferase</keyword>
<dbReference type="InterPro" id="IPR049551">
    <property type="entry name" value="PKS_DH_C"/>
</dbReference>
<organism evidence="16">
    <name type="scientific">Talaromyces marneffei PM1</name>
    <dbReference type="NCBI Taxonomy" id="1077442"/>
    <lineage>
        <taxon>Eukaryota</taxon>
        <taxon>Fungi</taxon>
        <taxon>Dikarya</taxon>
        <taxon>Ascomycota</taxon>
        <taxon>Pezizomycotina</taxon>
        <taxon>Eurotiomycetes</taxon>
        <taxon>Eurotiomycetidae</taxon>
        <taxon>Eurotiales</taxon>
        <taxon>Trichocomaceae</taxon>
        <taxon>Talaromyces</taxon>
        <taxon>Talaromyces sect. Talaromyces</taxon>
    </lineage>
</organism>
<dbReference type="CDD" id="cd09276">
    <property type="entry name" value="Rnase_HI_RT_non_LTR"/>
    <property type="match status" value="1"/>
</dbReference>
<feature type="compositionally biased region" description="Low complexity" evidence="9">
    <location>
        <begin position="2660"/>
        <end position="2717"/>
    </location>
</feature>
<dbReference type="InterPro" id="IPR013217">
    <property type="entry name" value="Methyltransf_12"/>
</dbReference>
<feature type="compositionally biased region" description="Low complexity" evidence="9">
    <location>
        <begin position="1629"/>
        <end position="1638"/>
    </location>
</feature>
<sequence length="4241" mass="466445">MPAPQDSDSTHPSGAFFCPQAYAPDEEYLNGLHSFLSENKYGKSLLREISDLKDSHIWSTFATASGDVASLSAGPEYIDLLYNWAAKGASGPLAAARSSVVALPLLVILQVGQYLRYLDYHNLSHQTFLVDVSQAGGVQGFCGGLATAIAIACAVDESQVVQYTATVMRVLIGVGAYSEAADDTRGSGSTTLALRLKYEGQGEELTQNFPGTYVSAITEPLNISIVGPAGTLHELFIFAKEQEQLQVQKMDIRGKSHNPENQKVAGDLCTVCDGTQSLRLPDASELRAPVRSNISGRRLTEGSLTNELVTTILANRCEWYSILTQTAKDIKAQSNDTPGLVYFGMTDVVSLAPFVQQGLQPAKTAAHTLIARITKSPVDFPEDAIAVVGASCRLPGANNFEELWELLASGADQHRPLGTDRFNIYDSFRASQSGKFGESKFYGNFIDDVRRFDNAFFGVNQREAASMDPQQRLLLEVAYEALDDAGYLVKHCRENGDNVGCFIGGSLVEYLDNTSAYAPTAYVASGTIRAFLCGRLSYYFGWSGPAEVIDTACSSSLVAINRACKAIQAGECFMALCGGVNIITGMNNYFDLGKAGFLSPTGQCKPFDASGDGYCRSDGVGLVVLKKLSQAIVDGDAVMAVIPGISTNQGGLSPSITIPHSTAQQALYKRVLQQAQIPPESVTYIEAHGTGTQAGDPIEVESLRSVFGKKMLKTSSDRTLHIGSIKGNLGHCETAAGVTGLLKVLAMIKHAQLPPHASYGRLNPKIPPLEPDGLSINRSLCDWKTPFRAALVNSYGAAGSNCALLCCELPSKMSSRAKDVDVKLPLLVSAASEKSLLQNAQVLSAHLRKHALEINLGDLAHTLNERRKRHKFLMPIDAVDVQDAASQLENLQFQSIVQNASRTPRPVVLVFSGQFDNKVQLDKAFYDKIPAFRHYLDLCDKELVAQGFPTIMPTIFDTEPAADATLLQRRPDSKRSHRSQPRGASALAVSGVLSLADAIKLVASRARLIDTKWGSDKGSMLAMSNCSASEFEAISSGASANIARLKEIVCSEPRFQKIRARDLATTHGFHSSLTETLIADMTVTSQSLKWNEPKIPLETCSNNPIDSFKEYDPSRHLREPVFFVDAIQRLEKRFPSAVWLEAGISTPAVVMARSASGQANAHAFLGLKASGTLSALDSLSSLVSDLWRNGHFVQHWRLVSPSGKSLGFKPIWLPPYQFERTQHWVANVDRVMEMQQTVSKAAAESMAVLKAPENSTLKPPTLVGRATRRATKAEGQVDFTINIQTQRFHQVVRGHYLRSRSLCPASMYMEAVTMALQLLAADGNSPRVAPGAFSLVWDEVNFHAPLGTEARGEVVVRLSPARHENIWNFAICTLPGDGSSSRQPRETVHVKGVVSLVKCLSLDAWERLVSGPMERITSSEIDTERFMRRRTYGLFARLVEYAPFFKGIHSLVLHEREGVATICMPDEQPAREESTSWSLCDTVTIDAFIQVLGFVINTSDFVPEGEVAVMVGLDRAVISPKCDFSTSSAKRENWRVYARFGVDGGGQPLGDVFVWNIQDNNLVAVFTGCRFSKVPISKLERSLDQAMRLVTPSQAQPTAGRNVPVVGSINSAAGQNQRTAVVRFLPDESSSTSSSSSDTDSRGSIVPTAGSISSVEPDQIEDQLEELQNMIAESTGMAKSDMTKAMMLADMGLDSLAALDLVGEFSSKFNLKVAAHDLQNMTFGDLSSKLASNSPTSVASLSRPAAPEADGVGKAVSPASQPLTDQVEDQLEELQNLIAECTGMAKSDMTKDMILADMGLDSLAAVDLVGEFSARFNLDIASHDLQNITLEVLGTQLAGNNSVSVTLVPRSGATRADSVRQLASVQSAGAEKRESNAGATVLLGNPFEALKLSDAQFDTSAKRQGYFNHHQDAAPYEDEILLAHIIEALATLGIDLSRVDPRSELPQIPHLPKYDKLVARLWEILQHHGFVKINTDGKRTRSDRAVDGRSSATLLAAFKDRFPGYKYQSDLIGLTGPRLAEVLSGKLDSVALLFGSPASLKIMASFYDLSPMMSTLTDQLVVFLGELLRNVDKSRNVRILEVGAGTCGTTKRVLAALASANIATTYTFTDISASLVQKAKTTLKEYNFIEYDTFNLEKEVPESFRGRFDVVISTNCVHATTDRTKSCRRLRDTLAPGGILVLSELTRVIDWYDTCFGLLDGWWLAEGLEYKKFSNNYPKGKTIAMAEGDVVSPLTGENLVPQGVRRDATTPQQNQQVSQQAVIKPTKQQLQRGIEDHANQGLMTMEQLAKASILMQRYIQINGNDKLDNPYSRMYVQQAINFATSQGERMDAFAELKGLLEQVLQDIAVIRTTTTQASKSSATTGLSSDSAILWKTYQIRDDSDRANVRKMQPADIVNRAERARAQAAKSTPSLPLAGHAFIAARHLPSGDISLRANHAAGAEVLRQHGKNWVHAFGKSAYVRVPTWGIVIDGMPMQFVDMSEGFKGALIAENQDWGQGYEIEIAHVGWLTKPKGYSGSLVVEFTNLVVANNAIRKGTVWHSHSLTNRSYCKEGRCKMCKKCQKYGHVQAQCPNRKYQCGLCAEEHPTWECPSKRSRDLTYKCANCKGPHKASSDSCPIRKQETARACHALLMNSTEHRVPQYLQARTMQQNTDPTPSEAAKIAASKKAQQQQQAQSQPPKKVTKKAASTAKNAKGKKAQQAAKSAPTPALETARAPAPEPAPEHEIVPTIDRPATPDAPTAPQPPRMSVRGPTKAIPFMPSAAEKRPRGRPPKSKSSTNDNQEAEPREHIDTALTASQPNPPTTINLALLSNPDPIVSTAPTTSNAPITTTAPKALRSRGLAQLVDMRQDPEQPLREQRRRERSRSQSYDNAPLPPPLPPMNMHIDDDNCVVLDSVFSFQEIDSGELNSDARREMLSQFTGNNNSRRWRPNNGPIQEEDVDRVLAEQGYYNTHKSKNEVMATFLRDPTVLRASVIAIQEPWRNEYDDTTHQPARLTHQLLYPKATDGARARVALYVNKKIDPAKWTHIVVSPDYQILHLRYLRGEQAHDLYIHNIYNEPKLPTFSLLDRELARLGRSQTIEHLILGDMNVHHPAWGGPGTNIDNEGTELLEIMDRHEIELATEEGIVTWERGQSKSTIDLTFLSANLFNRLVLTERADTVQHDSDHWPIRTQIDIQTPVNEPLKRRNWKATNIKLLTETLERDLIVPDLTNASKSHIEIATVAFTSAIRHAIKEAVPWARPSEWSNPDFTPECKEAVRHRRRVQEATEKGLQGLWRLARWARTRKGAYESGITPTLQSEDRTAETVEAKTALLSESFFPAIPEADLADTDDAIYPEQLPFPDIPHHEIERVIRSTPPDKAPGEDGIPNSFWHKIVSIPVVLDTLYQVYNASYRPVALLNTLGKFLEAIIAHRISYAMEAEGLLLKSHLGGRKGISTDHAIQIILDRIRRAWGEGLEVVSMLLLDVSGAYDNAHHSRLLHNMQKRRLGHFVPWVAAFLTGRSTRIRIPEGVSERIPTPTGIPQGSPISPILYLIYNSDLIEDCADEANHVSTSGWVDDVGIMAAGHNENETIEKLQRASATADQWALRHASVFDKKKYQLIHFMNPRSGLTPNSQSITLQDGTQKEASAAVKYLGIWLDSELTFDTHREKTVAKAGTSLEALRGLAGSTWGMLYGAAAWYQPGVMTKAQLTATIRDFAMIQKRAACLISGAFRTTAAEALNVELYLLPIRYQLDQLVKATAIRIRTGPIHGIPKGMLSRRTDQELMLGGYTPIEAHAWTKDGCLRAPPGTLAGEWESREAYVQPPWREPPHVTIDERGIAVSVHDRMLKENSRVSVYTDGSGYQGYIGTSMVIPQFQRQMTECIGTEDTSTVYAAEACGIRFALSTLLQFAEDDSRLQKVVIFSDSQSALRAIQNPRMVSGQIYIRDCINLYWECVDNGIDIVLHWIPSHEGIPGNEAADRAAKRAAMIGARRQIVPGDIKNWIMLGAAAKRRIRREAKNAWMKTWDKQKSGKPTKKLVPRPSKSILQYWSYLRKATSSILIQIRTERVALGHYLWRINRRENPYCACGLSGQSVKHVILDCPLYADERELMWTRIKRFRRTTDLQALLTEKKAAVAIAQFIHDTGMLTQFHGADPQAMGTYEEQAMDNTESNEQGTDLGIRTNAQAGDVSARSAHSSILTSDNDADTSLGLGFLNEPVDGDELQDESEDVNVQIGEDSYVGDERVGVRSDARIRAINLWD</sequence>
<dbReference type="Pfam" id="PF00550">
    <property type="entry name" value="PP-binding"/>
    <property type="match status" value="2"/>
</dbReference>
<feature type="domain" description="PKS/mFAS DH" evidence="15">
    <location>
        <begin position="1260"/>
        <end position="1580"/>
    </location>
</feature>
<dbReference type="InterPro" id="IPR006162">
    <property type="entry name" value="Ppantetheine_attach_site"/>
</dbReference>
<feature type="region of interest" description="Disordered" evidence="9">
    <location>
        <begin position="1734"/>
        <end position="1760"/>
    </location>
</feature>
<keyword evidence="7" id="KW-0863">Zinc-finger</keyword>
<evidence type="ECO:0000256" key="1">
    <source>
        <dbReference type="ARBA" id="ARBA00005179"/>
    </source>
</evidence>
<dbReference type="PANTHER" id="PTHR43775:SF21">
    <property type="entry name" value="NON-REDUCING POLYKETIDE SYNTHASE AUSA-RELATED"/>
    <property type="match status" value="1"/>
</dbReference>
<dbReference type="InterPro" id="IPR036691">
    <property type="entry name" value="Endo/exonu/phosph_ase_sf"/>
</dbReference>
<dbReference type="Gene3D" id="1.10.1200.10">
    <property type="entry name" value="ACP-like"/>
    <property type="match status" value="2"/>
</dbReference>
<feature type="domain" description="Reverse transcriptase" evidence="12">
    <location>
        <begin position="3359"/>
        <end position="3638"/>
    </location>
</feature>
<dbReference type="SUPFAM" id="SSF53335">
    <property type="entry name" value="S-adenosyl-L-methionine-dependent methyltransferases"/>
    <property type="match status" value="1"/>
</dbReference>
<dbReference type="SUPFAM" id="SSF52151">
    <property type="entry name" value="FabD/lysophospholipase-like"/>
    <property type="match status" value="1"/>
</dbReference>
<keyword evidence="7" id="KW-0862">Zinc</keyword>
<dbReference type="SUPFAM" id="SSF53098">
    <property type="entry name" value="Ribonuclease H-like"/>
    <property type="match status" value="1"/>
</dbReference>
<dbReference type="Pfam" id="PF22621">
    <property type="entry name" value="CurL-like_PKS_C"/>
    <property type="match status" value="1"/>
</dbReference>
<dbReference type="InterPro" id="IPR036736">
    <property type="entry name" value="ACP-like_sf"/>
</dbReference>
<evidence type="ECO:0000256" key="4">
    <source>
        <dbReference type="ARBA" id="ARBA00022603"/>
    </source>
</evidence>
<dbReference type="InterPro" id="IPR050091">
    <property type="entry name" value="PKS_NRPS_Biosynth_Enz"/>
</dbReference>
<dbReference type="InterPro" id="IPR001227">
    <property type="entry name" value="Ac_transferase_dom_sf"/>
</dbReference>
<feature type="region of interest" description="Disordered" evidence="9">
    <location>
        <begin position="2649"/>
        <end position="2788"/>
    </location>
</feature>
<proteinExistence type="predicted"/>
<evidence type="ECO:0000313" key="16">
    <source>
        <dbReference type="EMBL" id="KFX42009.1"/>
    </source>
</evidence>
<dbReference type="GO" id="GO:0006633">
    <property type="term" value="P:fatty acid biosynthetic process"/>
    <property type="evidence" value="ECO:0007669"/>
    <property type="project" value="InterPro"/>
</dbReference>
<dbReference type="PROSITE" id="PS50878">
    <property type="entry name" value="RT_POL"/>
    <property type="match status" value="1"/>
</dbReference>
<dbReference type="InterPro" id="IPR041068">
    <property type="entry name" value="HTH_51"/>
</dbReference>
<gene>
    <name evidence="16" type="ORF">GQ26_0500060</name>
</gene>
<evidence type="ECO:0000259" key="15">
    <source>
        <dbReference type="PROSITE" id="PS52019"/>
    </source>
</evidence>
<dbReference type="InterPro" id="IPR012337">
    <property type="entry name" value="RNaseH-like_sf"/>
</dbReference>
<dbReference type="InterPro" id="IPR018201">
    <property type="entry name" value="Ketoacyl_synth_AS"/>
</dbReference>
<dbReference type="InterPro" id="IPR049900">
    <property type="entry name" value="PKS_mFAS_DH"/>
</dbReference>
<feature type="active site" description="Proton acceptor; for dehydratase activity" evidence="8">
    <location>
        <position position="1295"/>
    </location>
</feature>
<dbReference type="CDD" id="cd00833">
    <property type="entry name" value="PKS"/>
    <property type="match status" value="1"/>
</dbReference>
<keyword evidence="6" id="KW-0511">Multifunctional enzyme</keyword>
<dbReference type="Gene3D" id="3.60.10.10">
    <property type="entry name" value="Endonuclease/exonuclease/phosphatase"/>
    <property type="match status" value="1"/>
</dbReference>
<dbReference type="Gene3D" id="3.30.420.10">
    <property type="entry name" value="Ribonuclease H-like superfamily/Ribonuclease H"/>
    <property type="match status" value="1"/>
</dbReference>
<feature type="compositionally biased region" description="Basic and acidic residues" evidence="9">
    <location>
        <begin position="2848"/>
        <end position="2861"/>
    </location>
</feature>
<dbReference type="InterPro" id="IPR042104">
    <property type="entry name" value="PKS_dehydratase_sf"/>
</dbReference>
<dbReference type="GO" id="GO:0003676">
    <property type="term" value="F:nucleic acid binding"/>
    <property type="evidence" value="ECO:0007669"/>
    <property type="project" value="InterPro"/>
</dbReference>
<dbReference type="InterPro" id="IPR000477">
    <property type="entry name" value="RT_dom"/>
</dbReference>
<dbReference type="Pfam" id="PF16073">
    <property type="entry name" value="SAT"/>
    <property type="match status" value="1"/>
</dbReference>
<dbReference type="InterPro" id="IPR009081">
    <property type="entry name" value="PP-bd_ACP"/>
</dbReference>
<dbReference type="Pfam" id="PF00078">
    <property type="entry name" value="RVT_1"/>
    <property type="match status" value="1"/>
</dbReference>
<dbReference type="GO" id="GO:0004315">
    <property type="term" value="F:3-oxoacyl-[acyl-carrier-protein] synthase activity"/>
    <property type="evidence" value="ECO:0007669"/>
    <property type="project" value="InterPro"/>
</dbReference>
<feature type="compositionally biased region" description="Low complexity" evidence="9">
    <location>
        <begin position="2729"/>
        <end position="2739"/>
    </location>
</feature>
<dbReference type="PROSITE" id="PS50075">
    <property type="entry name" value="CARRIER"/>
    <property type="match status" value="2"/>
</dbReference>
<accession>A0A093UWD2</accession>
<dbReference type="InterPro" id="IPR014031">
    <property type="entry name" value="Ketoacyl_synth_C"/>
</dbReference>
<dbReference type="Pfam" id="PF08242">
    <property type="entry name" value="Methyltransf_12"/>
    <property type="match status" value="1"/>
</dbReference>
<dbReference type="EMBL" id="JPOX01000050">
    <property type="protein sequence ID" value="KFX42009.1"/>
    <property type="molecule type" value="Genomic_DNA"/>
</dbReference>
<dbReference type="Gene3D" id="3.40.50.150">
    <property type="entry name" value="Vaccinia Virus protein VP39"/>
    <property type="match status" value="1"/>
</dbReference>
<dbReference type="InterPro" id="IPR032088">
    <property type="entry name" value="SAT"/>
</dbReference>
<evidence type="ECO:0000256" key="2">
    <source>
        <dbReference type="ARBA" id="ARBA00022450"/>
    </source>
</evidence>
<dbReference type="GO" id="GO:0032259">
    <property type="term" value="P:methylation"/>
    <property type="evidence" value="ECO:0007669"/>
    <property type="project" value="UniProtKB-KW"/>
</dbReference>
<dbReference type="CDD" id="cd02440">
    <property type="entry name" value="AdoMet_MTases"/>
    <property type="match status" value="1"/>
</dbReference>
<name>A0A093UWD2_TALMA</name>
<dbReference type="InterPro" id="IPR002156">
    <property type="entry name" value="RNaseH_domain"/>
</dbReference>
<dbReference type="InterPro" id="IPR001878">
    <property type="entry name" value="Znf_CCHC"/>
</dbReference>
<dbReference type="InterPro" id="IPR029063">
    <property type="entry name" value="SAM-dependent_MTases_sf"/>
</dbReference>
<dbReference type="InterPro" id="IPR016039">
    <property type="entry name" value="Thiolase-like"/>
</dbReference>
<dbReference type="Pfam" id="PF18558">
    <property type="entry name" value="HTH_51"/>
    <property type="match status" value="1"/>
</dbReference>
<dbReference type="CDD" id="cd01650">
    <property type="entry name" value="RT_nLTR_like"/>
    <property type="match status" value="1"/>
</dbReference>
<dbReference type="Gene3D" id="3.40.47.10">
    <property type="match status" value="1"/>
</dbReference>
<dbReference type="PROSITE" id="PS00012">
    <property type="entry name" value="PHOSPHOPANTETHEINE"/>
    <property type="match status" value="2"/>
</dbReference>
<dbReference type="SUPFAM" id="SSF47336">
    <property type="entry name" value="ACP-like"/>
    <property type="match status" value="2"/>
</dbReference>